<gene>
    <name evidence="2" type="ORF">OKA104_LOCUS53923</name>
</gene>
<evidence type="ECO:0000313" key="2">
    <source>
        <dbReference type="EMBL" id="CAF4446522.1"/>
    </source>
</evidence>
<organism evidence="2 3">
    <name type="scientific">Adineta steineri</name>
    <dbReference type="NCBI Taxonomy" id="433720"/>
    <lineage>
        <taxon>Eukaryota</taxon>
        <taxon>Metazoa</taxon>
        <taxon>Spiralia</taxon>
        <taxon>Gnathifera</taxon>
        <taxon>Rotifera</taxon>
        <taxon>Eurotatoria</taxon>
        <taxon>Bdelloidea</taxon>
        <taxon>Adinetida</taxon>
        <taxon>Adinetidae</taxon>
        <taxon>Adineta</taxon>
    </lineage>
</organism>
<sequence>MSSTDGTNNKTDEYIKLRVVGQDN</sequence>
<comment type="caution">
    <text evidence="2">The sequence shown here is derived from an EMBL/GenBank/DDBJ whole genome shotgun (WGS) entry which is preliminary data.</text>
</comment>
<feature type="non-terminal residue" evidence="2">
    <location>
        <position position="24"/>
    </location>
</feature>
<accession>A0A820S3A2</accession>
<proteinExistence type="predicted"/>
<evidence type="ECO:0000256" key="1">
    <source>
        <dbReference type="SAM" id="MobiDB-lite"/>
    </source>
</evidence>
<reference evidence="2" key="1">
    <citation type="submission" date="2021-02" db="EMBL/GenBank/DDBJ databases">
        <authorList>
            <person name="Nowell W R."/>
        </authorList>
    </citation>
    <scope>NUCLEOTIDE SEQUENCE</scope>
</reference>
<dbReference type="Proteomes" id="UP000663881">
    <property type="component" value="Unassembled WGS sequence"/>
</dbReference>
<name>A0A820S3A2_9BILA</name>
<protein>
    <submittedName>
        <fullName evidence="2">Uncharacterized protein</fullName>
    </submittedName>
</protein>
<feature type="region of interest" description="Disordered" evidence="1">
    <location>
        <begin position="1"/>
        <end position="24"/>
    </location>
</feature>
<dbReference type="EMBL" id="CAJOAY010034650">
    <property type="protein sequence ID" value="CAF4446522.1"/>
    <property type="molecule type" value="Genomic_DNA"/>
</dbReference>
<evidence type="ECO:0000313" key="3">
    <source>
        <dbReference type="Proteomes" id="UP000663881"/>
    </source>
</evidence>
<dbReference type="AlphaFoldDB" id="A0A820S3A2"/>